<dbReference type="STRING" id="133412.A0A1R1YHR1"/>
<dbReference type="GO" id="GO:0009898">
    <property type="term" value="C:cytoplasmic side of plasma membrane"/>
    <property type="evidence" value="ECO:0007669"/>
    <property type="project" value="TreeGrafter"/>
</dbReference>
<dbReference type="PANTHER" id="PTHR22761">
    <property type="entry name" value="CHARGED MULTIVESICULAR BODY PROTEIN"/>
    <property type="match status" value="1"/>
</dbReference>
<dbReference type="PANTHER" id="PTHR22761:SF96">
    <property type="entry name" value="BCDNA.GH08385"/>
    <property type="match status" value="1"/>
</dbReference>
<gene>
    <name evidence="2" type="ORF">AYI70_g249</name>
</gene>
<dbReference type="OrthoDB" id="10250120at2759"/>
<name>A0A1R1YHR1_9FUNG</name>
<feature type="compositionally biased region" description="Basic and acidic residues" evidence="1">
    <location>
        <begin position="301"/>
        <end position="314"/>
    </location>
</feature>
<dbReference type="GO" id="GO:0005771">
    <property type="term" value="C:multivesicular body"/>
    <property type="evidence" value="ECO:0007669"/>
    <property type="project" value="TreeGrafter"/>
</dbReference>
<evidence type="ECO:0000256" key="1">
    <source>
        <dbReference type="SAM" id="MobiDB-lite"/>
    </source>
</evidence>
<feature type="region of interest" description="Disordered" evidence="1">
    <location>
        <begin position="261"/>
        <end position="341"/>
    </location>
</feature>
<dbReference type="GO" id="GO:0006900">
    <property type="term" value="P:vesicle budding from membrane"/>
    <property type="evidence" value="ECO:0007669"/>
    <property type="project" value="TreeGrafter"/>
</dbReference>
<dbReference type="AlphaFoldDB" id="A0A1R1YHR1"/>
<dbReference type="Gene3D" id="6.10.140.1230">
    <property type="match status" value="1"/>
</dbReference>
<dbReference type="EMBL" id="LSSN01000030">
    <property type="protein sequence ID" value="OMJ26345.1"/>
    <property type="molecule type" value="Genomic_DNA"/>
</dbReference>
<dbReference type="InterPro" id="IPR005024">
    <property type="entry name" value="Snf7_fam"/>
</dbReference>
<comment type="caution">
    <text evidence="2">The sequence shown here is derived from an EMBL/GenBank/DDBJ whole genome shotgun (WGS) entry which is preliminary data.</text>
</comment>
<accession>A0A1R1YHR1</accession>
<keyword evidence="3" id="KW-1185">Reference proteome</keyword>
<protein>
    <recommendedName>
        <fullName evidence="4">Charged multivesicular body protein 7</fullName>
    </recommendedName>
</protein>
<evidence type="ECO:0008006" key="4">
    <source>
        <dbReference type="Google" id="ProtNLM"/>
    </source>
</evidence>
<evidence type="ECO:0000313" key="3">
    <source>
        <dbReference type="Proteomes" id="UP000187283"/>
    </source>
</evidence>
<feature type="compositionally biased region" description="Acidic residues" evidence="1">
    <location>
        <begin position="315"/>
        <end position="326"/>
    </location>
</feature>
<dbReference type="Pfam" id="PF03357">
    <property type="entry name" value="Snf7"/>
    <property type="match status" value="1"/>
</dbReference>
<sequence length="341" mass="38384">MEEYLKTFSEIKDEDRRAALYSDLNIQKDEDYNWYKECMSVWEKIIVGSAELGYLTDSNSSSMSTEKNTIMSEVDYSEVIKFVGVSGILEKIRPLDIQILDVIISHDTISSQISKLQSKSDNLREKAIQQTSNKTRQNKSSALANLKLSKHIELNLLPSLNNSLVTLNEIITRIEKSSSEADYLEAIETGTKALVTMNKLVNVENVEYTFEQLTSALADQDEIDSIINTETSNLNSISSIADEQDLMSELEELISSQSVIEATHESNGDSTKNIDDNAKSLKGTKKDKVAKSTKNNIKRSSKNELELKKSFSKDENEDEDEDEDESKEISKMMNKTSILAE</sequence>
<proteinExistence type="predicted"/>
<dbReference type="GO" id="GO:0032511">
    <property type="term" value="P:late endosome to vacuole transport via multivesicular body sorting pathway"/>
    <property type="evidence" value="ECO:0007669"/>
    <property type="project" value="TreeGrafter"/>
</dbReference>
<feature type="compositionally biased region" description="Basic and acidic residues" evidence="1">
    <location>
        <begin position="262"/>
        <end position="290"/>
    </location>
</feature>
<organism evidence="2 3">
    <name type="scientific">Smittium culicis</name>
    <dbReference type="NCBI Taxonomy" id="133412"/>
    <lineage>
        <taxon>Eukaryota</taxon>
        <taxon>Fungi</taxon>
        <taxon>Fungi incertae sedis</taxon>
        <taxon>Zoopagomycota</taxon>
        <taxon>Kickxellomycotina</taxon>
        <taxon>Harpellomycetes</taxon>
        <taxon>Harpellales</taxon>
        <taxon>Legeriomycetaceae</taxon>
        <taxon>Smittium</taxon>
    </lineage>
</organism>
<reference evidence="2 3" key="1">
    <citation type="submission" date="2017-01" db="EMBL/GenBank/DDBJ databases">
        <authorList>
            <person name="Mah S.A."/>
            <person name="Swanson W.J."/>
            <person name="Moy G.W."/>
            <person name="Vacquier V.D."/>
        </authorList>
    </citation>
    <scope>NUCLEOTIDE SEQUENCE [LARGE SCALE GENOMIC DNA]</scope>
    <source>
        <strain evidence="2 3">GSMNP</strain>
    </source>
</reference>
<dbReference type="Proteomes" id="UP000187283">
    <property type="component" value="Unassembled WGS sequence"/>
</dbReference>
<dbReference type="GO" id="GO:0000815">
    <property type="term" value="C:ESCRT III complex"/>
    <property type="evidence" value="ECO:0007669"/>
    <property type="project" value="TreeGrafter"/>
</dbReference>
<evidence type="ECO:0000313" key="2">
    <source>
        <dbReference type="EMBL" id="OMJ26345.1"/>
    </source>
</evidence>